<dbReference type="Proteomes" id="UP000215694">
    <property type="component" value="Unassembled WGS sequence"/>
</dbReference>
<accession>A0A371J580</accession>
<dbReference type="Gene3D" id="2.30.110.10">
    <property type="entry name" value="Electron Transport, Fmn-binding Protein, Chain A"/>
    <property type="match status" value="1"/>
</dbReference>
<organism evidence="1 2">
    <name type="scientific">Romboutsia weinsteinii</name>
    <dbReference type="NCBI Taxonomy" id="2020949"/>
    <lineage>
        <taxon>Bacteria</taxon>
        <taxon>Bacillati</taxon>
        <taxon>Bacillota</taxon>
        <taxon>Clostridia</taxon>
        <taxon>Peptostreptococcales</taxon>
        <taxon>Peptostreptococcaceae</taxon>
        <taxon>Romboutsia</taxon>
    </lineage>
</organism>
<dbReference type="InterPro" id="IPR024747">
    <property type="entry name" value="Pyridox_Oxase-rel"/>
</dbReference>
<dbReference type="RefSeq" id="WP_094367906.1">
    <property type="nucleotide sequence ID" value="NZ_NOJY02000010.1"/>
</dbReference>
<comment type="caution">
    <text evidence="1">The sequence shown here is derived from an EMBL/GenBank/DDBJ whole genome shotgun (WGS) entry which is preliminary data.</text>
</comment>
<name>A0A371J580_9FIRM</name>
<sequence>MFRGIRRKEKEIQGEQVLEILKNGEYGIFSTVSNSGYPYVIPVNYVYTNDTIYFHCALEGHKLDNITYNNKVSFCVVGDTYILSDKFSTNYDSIIVFGKATEAFDEEKNTALIKLLEKYSSDYMDKGKIYIKNAGDKTKVIKISIDYVSGKSGK</sequence>
<reference evidence="1 2" key="1">
    <citation type="journal article" date="2017" name="Genome Announc.">
        <title>Draft Genome Sequence of Romboutsia weinsteinii sp. nov. Strain CCRI-19649(T) Isolated from Surface Water.</title>
        <authorList>
            <person name="Maheux A.F."/>
            <person name="Boudreau D.K."/>
            <person name="Berube E."/>
            <person name="Boissinot M."/>
            <person name="Cantin P."/>
            <person name="Raymond F."/>
            <person name="Corbeil J."/>
            <person name="Omar R.F."/>
            <person name="Bergeron M.G."/>
        </authorList>
    </citation>
    <scope>NUCLEOTIDE SEQUENCE [LARGE SCALE GENOMIC DNA]</scope>
    <source>
        <strain evidence="1 2">CCRI-19649</strain>
    </source>
</reference>
<proteinExistence type="predicted"/>
<dbReference type="InterPro" id="IPR012349">
    <property type="entry name" value="Split_barrel_FMN-bd"/>
</dbReference>
<dbReference type="Pfam" id="PF12900">
    <property type="entry name" value="Pyridox_ox_2"/>
    <property type="match status" value="1"/>
</dbReference>
<dbReference type="AlphaFoldDB" id="A0A371J580"/>
<dbReference type="EMBL" id="NOJY02000010">
    <property type="protein sequence ID" value="RDY27895.1"/>
    <property type="molecule type" value="Genomic_DNA"/>
</dbReference>
<keyword evidence="2" id="KW-1185">Reference proteome</keyword>
<dbReference type="PANTHER" id="PTHR34071">
    <property type="entry name" value="5-NITROIMIDAZOLE ANTIBIOTICS RESISTANCE PROTEIN, NIMA-FAMILY-RELATED PROTEIN-RELATED"/>
    <property type="match status" value="1"/>
</dbReference>
<dbReference type="OrthoDB" id="9794935at2"/>
<evidence type="ECO:0000313" key="1">
    <source>
        <dbReference type="EMBL" id="RDY27895.1"/>
    </source>
</evidence>
<protein>
    <submittedName>
        <fullName evidence="1">Pyridoxamine 5'-phosphate oxidase family protein</fullName>
    </submittedName>
</protein>
<gene>
    <name evidence="1" type="ORF">CHL78_007790</name>
</gene>
<dbReference type="PANTHER" id="PTHR34071:SF2">
    <property type="entry name" value="FLAVIN-NUCLEOTIDE-BINDING PROTEIN"/>
    <property type="match status" value="1"/>
</dbReference>
<dbReference type="SUPFAM" id="SSF50475">
    <property type="entry name" value="FMN-binding split barrel"/>
    <property type="match status" value="1"/>
</dbReference>
<evidence type="ECO:0000313" key="2">
    <source>
        <dbReference type="Proteomes" id="UP000215694"/>
    </source>
</evidence>